<feature type="transmembrane region" description="Helical" evidence="1">
    <location>
        <begin position="142"/>
        <end position="161"/>
    </location>
</feature>
<keyword evidence="1" id="KW-0472">Membrane</keyword>
<evidence type="ECO:0000313" key="2">
    <source>
        <dbReference type="EMBL" id="TWF98553.1"/>
    </source>
</evidence>
<evidence type="ECO:0000313" key="3">
    <source>
        <dbReference type="Proteomes" id="UP000317940"/>
    </source>
</evidence>
<sequence length="291" mass="30572">MGQISAGVPLFIWWAGLATLLLGVPAVALRLTRFARLGVEVRGTVTEVRVDRRRGVDAVALVVRFTDPASEREVVGGPACGRVPLVGWPGQSIVVRYLPGAPERFQIGPQTGPGDAALTALLVMTLGSVALVLTRWTDPDAIATSIVLACSGLALGTAGALNHRTDRHERRSRLRDRGVVVPGELVGTFVVDGGADGAHRYHPVVTFTSAHGDRVTGVDLGTHNRHGYPAVDGLRVAVRHLPQDPSVFRVDSLSRPPSGVRVGPAEAAVGLVAAMVCCGVAITLVETLPNR</sequence>
<keyword evidence="1" id="KW-1133">Transmembrane helix</keyword>
<reference evidence="2 3" key="1">
    <citation type="submission" date="2019-06" db="EMBL/GenBank/DDBJ databases">
        <title>Sequencing the genomes of 1000 actinobacteria strains.</title>
        <authorList>
            <person name="Klenk H.-P."/>
        </authorList>
    </citation>
    <scope>NUCLEOTIDE SEQUENCE [LARGE SCALE GENOMIC DNA]</scope>
    <source>
        <strain evidence="2 3">DSM 44826</strain>
    </source>
</reference>
<dbReference type="Proteomes" id="UP000317940">
    <property type="component" value="Unassembled WGS sequence"/>
</dbReference>
<keyword evidence="1" id="KW-0812">Transmembrane</keyword>
<dbReference type="RefSeq" id="WP_145904970.1">
    <property type="nucleotide sequence ID" value="NZ_BAAAMZ010000032.1"/>
</dbReference>
<accession>A0A561UGS7</accession>
<keyword evidence="3" id="KW-1185">Reference proteome</keyword>
<gene>
    <name evidence="2" type="ORF">FHX73_112370</name>
</gene>
<dbReference type="OrthoDB" id="3867182at2"/>
<proteinExistence type="predicted"/>
<feature type="transmembrane region" description="Helical" evidence="1">
    <location>
        <begin position="116"/>
        <end position="136"/>
    </location>
</feature>
<dbReference type="EMBL" id="VIWT01000001">
    <property type="protein sequence ID" value="TWF98553.1"/>
    <property type="molecule type" value="Genomic_DNA"/>
</dbReference>
<evidence type="ECO:0000256" key="1">
    <source>
        <dbReference type="SAM" id="Phobius"/>
    </source>
</evidence>
<comment type="caution">
    <text evidence="2">The sequence shown here is derived from an EMBL/GenBank/DDBJ whole genome shotgun (WGS) entry which is preliminary data.</text>
</comment>
<organism evidence="2 3">
    <name type="scientific">Kitasatospora viridis</name>
    <dbReference type="NCBI Taxonomy" id="281105"/>
    <lineage>
        <taxon>Bacteria</taxon>
        <taxon>Bacillati</taxon>
        <taxon>Actinomycetota</taxon>
        <taxon>Actinomycetes</taxon>
        <taxon>Kitasatosporales</taxon>
        <taxon>Streptomycetaceae</taxon>
        <taxon>Kitasatospora</taxon>
    </lineage>
</organism>
<protein>
    <submittedName>
        <fullName evidence="2">Uncharacterized protein DUF3592</fullName>
    </submittedName>
</protein>
<name>A0A561UGS7_9ACTN</name>
<dbReference type="AlphaFoldDB" id="A0A561UGS7"/>
<feature type="transmembrane region" description="Helical" evidence="1">
    <location>
        <begin position="12"/>
        <end position="32"/>
    </location>
</feature>